<reference evidence="2 3" key="1">
    <citation type="journal article" date="2016" name="Nat. Commun.">
        <title>Thousands of microbial genomes shed light on interconnected biogeochemical processes in an aquifer system.</title>
        <authorList>
            <person name="Anantharaman K."/>
            <person name="Brown C.T."/>
            <person name="Hug L.A."/>
            <person name="Sharon I."/>
            <person name="Castelle C.J."/>
            <person name="Probst A.J."/>
            <person name="Thomas B.C."/>
            <person name="Singh A."/>
            <person name="Wilkins M.J."/>
            <person name="Karaoz U."/>
            <person name="Brodie E.L."/>
            <person name="Williams K.H."/>
            <person name="Hubbard S.S."/>
            <person name="Banfield J.F."/>
        </authorList>
    </citation>
    <scope>NUCLEOTIDE SEQUENCE [LARGE SCALE GENOMIC DNA]</scope>
</reference>
<dbReference type="Proteomes" id="UP000177117">
    <property type="component" value="Unassembled WGS sequence"/>
</dbReference>
<evidence type="ECO:0008006" key="4">
    <source>
        <dbReference type="Google" id="ProtNLM"/>
    </source>
</evidence>
<accession>A0A1F8EGM7</accession>
<organism evidence="2 3">
    <name type="scientific">Candidatus Yanofskybacteria bacterium RIFCSPHIGHO2_01_FULL_41_53</name>
    <dbReference type="NCBI Taxonomy" id="1802663"/>
    <lineage>
        <taxon>Bacteria</taxon>
        <taxon>Candidatus Yanofskyibacteriota</taxon>
    </lineage>
</organism>
<keyword evidence="1" id="KW-0732">Signal</keyword>
<dbReference type="EMBL" id="MGJD01000031">
    <property type="protein sequence ID" value="OGM99991.1"/>
    <property type="molecule type" value="Genomic_DNA"/>
</dbReference>
<name>A0A1F8EGM7_9BACT</name>
<proteinExistence type="predicted"/>
<dbReference type="AlphaFoldDB" id="A0A1F8EGM7"/>
<evidence type="ECO:0000313" key="2">
    <source>
        <dbReference type="EMBL" id="OGM99991.1"/>
    </source>
</evidence>
<evidence type="ECO:0000256" key="1">
    <source>
        <dbReference type="SAM" id="SignalP"/>
    </source>
</evidence>
<gene>
    <name evidence="2" type="ORF">A2650_01100</name>
</gene>
<feature type="signal peptide" evidence="1">
    <location>
        <begin position="1"/>
        <end position="24"/>
    </location>
</feature>
<evidence type="ECO:0000313" key="3">
    <source>
        <dbReference type="Proteomes" id="UP000177117"/>
    </source>
</evidence>
<protein>
    <recommendedName>
        <fullName evidence="4">Cohesin domain-containing protein</fullName>
    </recommendedName>
</protein>
<sequence length="352" mass="37850">MKRYIILSTLISASFLLFFLRTSAQQSPSLTATLHSETPLAKNIQAGAQYVDVARITLTVSGSDIYLKGIYVATDVAGGLSNFINFLIYDTYDSTLLGTYPGQSGSPNLVEFSPTIIGNGLSKTYLARAVVASSAAGKVRVGFSGFNFATQAVPALSGIPIYGNTMTFVDYYGNPIPTDTPIPTLTPMPLSTPTPSTSPTILTPTSLGFTSLAAFNLSEGDTVSSSVSGDPDIYIANDWGYKRLFLNPVIFGFYGHLGGFANVKNVTLSTRNMLVPSGLFRNCETDDPKVYGLETTGEDTGILHWVNTSGEQAVADDPDFFKKVFCINSNEFNWYQQGSAYTSVSQVPSYSR</sequence>
<feature type="chain" id="PRO_5009535334" description="Cohesin domain-containing protein" evidence="1">
    <location>
        <begin position="25"/>
        <end position="352"/>
    </location>
</feature>
<comment type="caution">
    <text evidence="2">The sequence shown here is derived from an EMBL/GenBank/DDBJ whole genome shotgun (WGS) entry which is preliminary data.</text>
</comment>